<dbReference type="Gene3D" id="3.90.550.10">
    <property type="entry name" value="Spore Coat Polysaccharide Biosynthesis Protein SpsA, Chain A"/>
    <property type="match status" value="1"/>
</dbReference>
<dbReference type="RefSeq" id="WP_271735513.1">
    <property type="nucleotide sequence ID" value="NZ_CP116590.1"/>
</dbReference>
<dbReference type="InterPro" id="IPR003329">
    <property type="entry name" value="Cytidylyl_trans"/>
</dbReference>
<proteinExistence type="predicted"/>
<organism evidence="1 2">
    <name type="scientific">Aerococcus urinaeequi</name>
    <dbReference type="NCBI Taxonomy" id="51665"/>
    <lineage>
        <taxon>Bacteria</taxon>
        <taxon>Bacillati</taxon>
        <taxon>Bacillota</taxon>
        <taxon>Bacilli</taxon>
        <taxon>Lactobacillales</taxon>
        <taxon>Aerococcaceae</taxon>
        <taxon>Aerococcus</taxon>
    </lineage>
</organism>
<accession>A0AAF0BHD2</accession>
<dbReference type="InterPro" id="IPR050793">
    <property type="entry name" value="CMP-NeuNAc_synthase"/>
</dbReference>
<dbReference type="Pfam" id="PF02348">
    <property type="entry name" value="CTP_transf_3"/>
    <property type="match status" value="1"/>
</dbReference>
<dbReference type="CDD" id="cd02513">
    <property type="entry name" value="CMP-NeuAc_Synthase"/>
    <property type="match status" value="1"/>
</dbReference>
<keyword evidence="1" id="KW-0548">Nucleotidyltransferase</keyword>
<dbReference type="GO" id="GO:0008781">
    <property type="term" value="F:N-acylneuraminate cytidylyltransferase activity"/>
    <property type="evidence" value="ECO:0007669"/>
    <property type="project" value="TreeGrafter"/>
</dbReference>
<dbReference type="AlphaFoldDB" id="A0AAF0BHD2"/>
<dbReference type="InterPro" id="IPR029044">
    <property type="entry name" value="Nucleotide-diphossugar_trans"/>
</dbReference>
<dbReference type="PANTHER" id="PTHR21485:SF6">
    <property type="entry name" value="N-ACYLNEURAMINATE CYTIDYLYLTRANSFERASE-RELATED"/>
    <property type="match status" value="1"/>
</dbReference>
<reference evidence="1" key="1">
    <citation type="submission" date="2023-01" db="EMBL/GenBank/DDBJ databases">
        <title>Oxazolidinone resistance genes in florfenicol resistant enterococci from beef cattle and veal calves at slaughter.</title>
        <authorList>
            <person name="Biggel M."/>
        </authorList>
    </citation>
    <scope>NUCLEOTIDE SEQUENCE</scope>
    <source>
        <strain evidence="1">K79-1</strain>
    </source>
</reference>
<dbReference type="SUPFAM" id="SSF53448">
    <property type="entry name" value="Nucleotide-diphospho-sugar transferases"/>
    <property type="match status" value="1"/>
</dbReference>
<dbReference type="EMBL" id="CP116590">
    <property type="protein sequence ID" value="WCG37229.1"/>
    <property type="molecule type" value="Genomic_DNA"/>
</dbReference>
<sequence>MRNLAIIPARSGSKGLKNKNIKDLNGKPLIAYTIEAALKTRIFDEVMVSTDSEQYSNIAKDYGASVPFLREKEYSSDIASSWDVVKSVLKKYELMGMDFDNVVLLQPTSPLRTKEDILRAFEIREEKNAKVIISVCEVDHSPVWANTIPEDGSLKGFLGSKYIDIPRQEIETYYRINGAIYLCDVKYLLNEKNLYGSETFALLMEEYNSIDIDKEIDFILASIILNEKLVEL</sequence>
<evidence type="ECO:0000313" key="2">
    <source>
        <dbReference type="Proteomes" id="UP001179483"/>
    </source>
</evidence>
<dbReference type="Proteomes" id="UP001179483">
    <property type="component" value="Chromosome"/>
</dbReference>
<gene>
    <name evidence="1" type="ORF">PML80_06785</name>
</gene>
<name>A0AAF0BHD2_9LACT</name>
<keyword evidence="1" id="KW-0808">Transferase</keyword>
<evidence type="ECO:0000313" key="1">
    <source>
        <dbReference type="EMBL" id="WCG37229.1"/>
    </source>
</evidence>
<dbReference type="PANTHER" id="PTHR21485">
    <property type="entry name" value="HAD SUPERFAMILY MEMBERS CMAS AND KDSC"/>
    <property type="match status" value="1"/>
</dbReference>
<protein>
    <submittedName>
        <fullName evidence="1">Acylneuraminate cytidylyltransferase family protein</fullName>
    </submittedName>
</protein>